<dbReference type="Pfam" id="PF23559">
    <property type="entry name" value="WHD_DRP"/>
    <property type="match status" value="1"/>
</dbReference>
<evidence type="ECO:0000313" key="6">
    <source>
        <dbReference type="Proteomes" id="UP000288805"/>
    </source>
</evidence>
<sequence length="452" mass="51603">MLVEGEMKRLVVSIVGMGGLGKTTLARKVYNRGDVKQYFDCLAWVYVSQEFTIRELLLVITTSVMVIFDKQKSKMDETWDKLFLYFPNLMNGSRVVITTRNKEIAPHANPFTTPYELRVEELGKKIVAKCRGLLLAIVVLRGLLSRKEKTQHSWRKVLDNVNWHLNKEIQVKRLTLLWIAKGFIQKKGEATMKDIAKDYLEELIHRSMIQLAGRGFSDANWILDSDEMKFTNGYVFILGGSVVSWKSAKQTRITRSTMEAEFIALENASSEAEWLGNLLADIPLWTRPASFVSMRCDSQAAIAKARQLRHLNGFDGMVSIHSRMSILFNGPFVVHQLMNLQTLALRIGGWLEEDDLGKLTQLRRLEVGKKMVCSSGGLLHLEFLKLSCLDELEELMVEEGAMPWLRKLEIGFCLQMKKLPHGLLQLKNLLELKLVSLSHELLNQVHQTERGD</sequence>
<protein>
    <submittedName>
        <fullName evidence="5">Putative disease resistance RPP13-like protein 3</fullName>
    </submittedName>
</protein>
<reference evidence="5 6" key="1">
    <citation type="journal article" date="2018" name="PLoS Genet.">
        <title>Population sequencing reveals clonal diversity and ancestral inbreeding in the grapevine cultivar Chardonnay.</title>
        <authorList>
            <person name="Roach M.J."/>
            <person name="Johnson D.L."/>
            <person name="Bohlmann J."/>
            <person name="van Vuuren H.J."/>
            <person name="Jones S.J."/>
            <person name="Pretorius I.S."/>
            <person name="Schmidt S.A."/>
            <person name="Borneman A.R."/>
        </authorList>
    </citation>
    <scope>NUCLEOTIDE SEQUENCE [LARGE SCALE GENOMIC DNA]</scope>
    <source>
        <strain evidence="6">cv. Chardonnay</strain>
        <tissue evidence="5">Leaf</tissue>
    </source>
</reference>
<dbReference type="PANTHER" id="PTHR23155">
    <property type="entry name" value="DISEASE RESISTANCE PROTEIN RP"/>
    <property type="match status" value="1"/>
</dbReference>
<dbReference type="SUPFAM" id="SSF52540">
    <property type="entry name" value="P-loop containing nucleoside triphosphate hydrolases"/>
    <property type="match status" value="1"/>
</dbReference>
<evidence type="ECO:0000259" key="4">
    <source>
        <dbReference type="Pfam" id="PF23559"/>
    </source>
</evidence>
<dbReference type="GO" id="GO:0043531">
    <property type="term" value="F:ADP binding"/>
    <property type="evidence" value="ECO:0007669"/>
    <property type="project" value="InterPro"/>
</dbReference>
<dbReference type="AlphaFoldDB" id="A0A438CXG6"/>
<evidence type="ECO:0000313" key="5">
    <source>
        <dbReference type="EMBL" id="RVW27871.1"/>
    </source>
</evidence>
<proteinExistence type="predicted"/>
<dbReference type="SUPFAM" id="SSF52047">
    <property type="entry name" value="RNI-like"/>
    <property type="match status" value="1"/>
</dbReference>
<dbReference type="Gene3D" id="3.80.10.10">
    <property type="entry name" value="Ribonuclease Inhibitor"/>
    <property type="match status" value="1"/>
</dbReference>
<gene>
    <name evidence="5" type="primary">RPP13L3_0</name>
    <name evidence="5" type="ORF">CK203_084961</name>
</gene>
<dbReference type="Pfam" id="PF00931">
    <property type="entry name" value="NB-ARC"/>
    <property type="match status" value="1"/>
</dbReference>
<dbReference type="OrthoDB" id="1917524at2759"/>
<dbReference type="PANTHER" id="PTHR23155:SF1205">
    <property type="entry name" value="DISEASE RESISTANCE PROTEIN RPM1"/>
    <property type="match status" value="1"/>
</dbReference>
<evidence type="ECO:0000256" key="1">
    <source>
        <dbReference type="ARBA" id="ARBA00022737"/>
    </source>
</evidence>
<dbReference type="InterPro" id="IPR032675">
    <property type="entry name" value="LRR_dom_sf"/>
</dbReference>
<evidence type="ECO:0000259" key="3">
    <source>
        <dbReference type="Pfam" id="PF00931"/>
    </source>
</evidence>
<dbReference type="InterPro" id="IPR002182">
    <property type="entry name" value="NB-ARC"/>
</dbReference>
<dbReference type="Proteomes" id="UP000288805">
    <property type="component" value="Unassembled WGS sequence"/>
</dbReference>
<dbReference type="Gene3D" id="1.10.8.430">
    <property type="entry name" value="Helical domain of apoptotic protease-activating factors"/>
    <property type="match status" value="1"/>
</dbReference>
<evidence type="ECO:0000256" key="2">
    <source>
        <dbReference type="ARBA" id="ARBA00022821"/>
    </source>
</evidence>
<feature type="domain" description="NB-ARC" evidence="3">
    <location>
        <begin position="2"/>
        <end position="68"/>
    </location>
</feature>
<dbReference type="InterPro" id="IPR027417">
    <property type="entry name" value="P-loop_NTPase"/>
</dbReference>
<dbReference type="InterPro" id="IPR042197">
    <property type="entry name" value="Apaf_helical"/>
</dbReference>
<dbReference type="CDD" id="cd09272">
    <property type="entry name" value="RNase_HI_RT_Ty1"/>
    <property type="match status" value="1"/>
</dbReference>
<dbReference type="EMBL" id="QGNW01001932">
    <property type="protein sequence ID" value="RVW27871.1"/>
    <property type="molecule type" value="Genomic_DNA"/>
</dbReference>
<dbReference type="Gene3D" id="3.40.50.300">
    <property type="entry name" value="P-loop containing nucleotide triphosphate hydrolases"/>
    <property type="match status" value="1"/>
</dbReference>
<comment type="caution">
    <text evidence="5">The sequence shown here is derived from an EMBL/GenBank/DDBJ whole genome shotgun (WGS) entry which is preliminary data.</text>
</comment>
<feature type="domain" description="Disease resistance protein winged helix" evidence="4">
    <location>
        <begin position="167"/>
        <end position="210"/>
    </location>
</feature>
<accession>A0A438CXG6</accession>
<dbReference type="InterPro" id="IPR044974">
    <property type="entry name" value="Disease_R_plants"/>
</dbReference>
<dbReference type="InterPro" id="IPR058922">
    <property type="entry name" value="WHD_DRP"/>
</dbReference>
<dbReference type="GO" id="GO:0006952">
    <property type="term" value="P:defense response"/>
    <property type="evidence" value="ECO:0007669"/>
    <property type="project" value="InterPro"/>
</dbReference>
<name>A0A438CXG6_VITVI</name>
<keyword evidence="2" id="KW-0611">Plant defense</keyword>
<organism evidence="5 6">
    <name type="scientific">Vitis vinifera</name>
    <name type="common">Grape</name>
    <dbReference type="NCBI Taxonomy" id="29760"/>
    <lineage>
        <taxon>Eukaryota</taxon>
        <taxon>Viridiplantae</taxon>
        <taxon>Streptophyta</taxon>
        <taxon>Embryophyta</taxon>
        <taxon>Tracheophyta</taxon>
        <taxon>Spermatophyta</taxon>
        <taxon>Magnoliopsida</taxon>
        <taxon>eudicotyledons</taxon>
        <taxon>Gunneridae</taxon>
        <taxon>Pentapetalae</taxon>
        <taxon>rosids</taxon>
        <taxon>Vitales</taxon>
        <taxon>Vitaceae</taxon>
        <taxon>Viteae</taxon>
        <taxon>Vitis</taxon>
    </lineage>
</organism>
<keyword evidence="1" id="KW-0677">Repeat</keyword>